<feature type="coiled-coil region" evidence="3">
    <location>
        <begin position="154"/>
        <end position="262"/>
    </location>
</feature>
<evidence type="ECO:0000313" key="6">
    <source>
        <dbReference type="EMBL" id="CAB3264739.1"/>
    </source>
</evidence>
<dbReference type="GO" id="GO:0005794">
    <property type="term" value="C:Golgi apparatus"/>
    <property type="evidence" value="ECO:0007669"/>
    <property type="project" value="TreeGrafter"/>
</dbReference>
<dbReference type="Pfam" id="PF07989">
    <property type="entry name" value="Cnn_1N"/>
    <property type="match status" value="1"/>
</dbReference>
<proteinExistence type="evidence at transcript level"/>
<dbReference type="GO" id="GO:0090063">
    <property type="term" value="P:positive regulation of microtubule nucleation"/>
    <property type="evidence" value="ECO:0007669"/>
    <property type="project" value="TreeGrafter"/>
</dbReference>
<protein>
    <submittedName>
        <fullName evidence="6">Myomegalin</fullName>
    </submittedName>
</protein>
<feature type="coiled-coil region" evidence="3">
    <location>
        <begin position="299"/>
        <end position="463"/>
    </location>
</feature>
<dbReference type="PANTHER" id="PTHR46501:SF10">
    <property type="entry name" value="CENTROSOMIN"/>
    <property type="match status" value="1"/>
</dbReference>
<accession>A0A6F9DNM3</accession>
<feature type="region of interest" description="Disordered" evidence="4">
    <location>
        <begin position="825"/>
        <end position="874"/>
    </location>
</feature>
<feature type="region of interest" description="Disordered" evidence="4">
    <location>
        <begin position="1934"/>
        <end position="1998"/>
    </location>
</feature>
<feature type="coiled-coil region" evidence="3">
    <location>
        <begin position="506"/>
        <end position="719"/>
    </location>
</feature>
<feature type="region of interest" description="Disordered" evidence="4">
    <location>
        <begin position="1501"/>
        <end position="1572"/>
    </location>
</feature>
<feature type="region of interest" description="Disordered" evidence="4">
    <location>
        <begin position="1227"/>
        <end position="1250"/>
    </location>
</feature>
<name>A0A6F9DNM3_9ASCI</name>
<comment type="subcellular location">
    <subcellularLocation>
        <location evidence="1">Cytoplasm</location>
    </subcellularLocation>
</comment>
<feature type="region of interest" description="Disordered" evidence="4">
    <location>
        <begin position="992"/>
        <end position="1032"/>
    </location>
</feature>
<evidence type="ECO:0000256" key="1">
    <source>
        <dbReference type="ARBA" id="ARBA00004496"/>
    </source>
</evidence>
<feature type="compositionally biased region" description="Basic residues" evidence="4">
    <location>
        <begin position="826"/>
        <end position="839"/>
    </location>
</feature>
<dbReference type="GO" id="GO:1903358">
    <property type="term" value="P:regulation of Golgi organization"/>
    <property type="evidence" value="ECO:0007669"/>
    <property type="project" value="TreeGrafter"/>
</dbReference>
<feature type="compositionally biased region" description="Low complexity" evidence="4">
    <location>
        <begin position="1340"/>
        <end position="1349"/>
    </location>
</feature>
<dbReference type="GO" id="GO:0060090">
    <property type="term" value="F:molecular adaptor activity"/>
    <property type="evidence" value="ECO:0007669"/>
    <property type="project" value="TreeGrafter"/>
</dbReference>
<feature type="compositionally biased region" description="Low complexity" evidence="4">
    <location>
        <begin position="1233"/>
        <end position="1250"/>
    </location>
</feature>
<feature type="region of interest" description="Disordered" evidence="4">
    <location>
        <begin position="1594"/>
        <end position="1617"/>
    </location>
</feature>
<evidence type="ECO:0000259" key="5">
    <source>
        <dbReference type="Pfam" id="PF07989"/>
    </source>
</evidence>
<feature type="compositionally biased region" description="Basic and acidic residues" evidence="4">
    <location>
        <begin position="1934"/>
        <end position="1944"/>
    </location>
</feature>
<feature type="compositionally biased region" description="Polar residues" evidence="4">
    <location>
        <begin position="856"/>
        <end position="874"/>
    </location>
</feature>
<feature type="region of interest" description="Disordered" evidence="4">
    <location>
        <begin position="785"/>
        <end position="811"/>
    </location>
</feature>
<dbReference type="GO" id="GO:0005813">
    <property type="term" value="C:centrosome"/>
    <property type="evidence" value="ECO:0007669"/>
    <property type="project" value="TreeGrafter"/>
</dbReference>
<evidence type="ECO:0000256" key="2">
    <source>
        <dbReference type="ARBA" id="ARBA00022490"/>
    </source>
</evidence>
<reference evidence="6" key="1">
    <citation type="submission" date="2020-04" db="EMBL/GenBank/DDBJ databases">
        <authorList>
            <person name="Neveu A P."/>
        </authorList>
    </citation>
    <scope>NUCLEOTIDE SEQUENCE</scope>
    <source>
        <tissue evidence="6">Whole embryo</tissue>
    </source>
</reference>
<evidence type="ECO:0000256" key="3">
    <source>
        <dbReference type="SAM" id="Coils"/>
    </source>
</evidence>
<dbReference type="EMBL" id="LR788877">
    <property type="protein sequence ID" value="CAB3264739.1"/>
    <property type="molecule type" value="mRNA"/>
</dbReference>
<feature type="coiled-coil region" evidence="3">
    <location>
        <begin position="1268"/>
        <end position="1295"/>
    </location>
</feature>
<keyword evidence="3" id="KW-0175">Coiled coil</keyword>
<gene>
    <name evidence="6" type="primary">Pde4dip</name>
</gene>
<feature type="compositionally biased region" description="Low complexity" evidence="4">
    <location>
        <begin position="1963"/>
        <end position="1973"/>
    </location>
</feature>
<feature type="region of interest" description="Disordered" evidence="4">
    <location>
        <begin position="1340"/>
        <end position="1360"/>
    </location>
</feature>
<organism evidence="6">
    <name type="scientific">Phallusia mammillata</name>
    <dbReference type="NCBI Taxonomy" id="59560"/>
    <lineage>
        <taxon>Eukaryota</taxon>
        <taxon>Metazoa</taxon>
        <taxon>Chordata</taxon>
        <taxon>Tunicata</taxon>
        <taxon>Ascidiacea</taxon>
        <taxon>Phlebobranchia</taxon>
        <taxon>Ascidiidae</taxon>
        <taxon>Phallusia</taxon>
    </lineage>
</organism>
<keyword evidence="2" id="KW-0963">Cytoplasm</keyword>
<feature type="compositionally biased region" description="Basic residues" evidence="4">
    <location>
        <begin position="785"/>
        <end position="794"/>
    </location>
</feature>
<dbReference type="InterPro" id="IPR052593">
    <property type="entry name" value="MT-associated_AKAP9-binding"/>
</dbReference>
<feature type="coiled-coil region" evidence="3">
    <location>
        <begin position="1628"/>
        <end position="1662"/>
    </location>
</feature>
<dbReference type="GO" id="GO:0007098">
    <property type="term" value="P:centrosome cycle"/>
    <property type="evidence" value="ECO:0007669"/>
    <property type="project" value="TreeGrafter"/>
</dbReference>
<feature type="domain" description="Centrosomin N-terminal motif 1" evidence="5">
    <location>
        <begin position="72"/>
        <end position="143"/>
    </location>
</feature>
<evidence type="ECO:0000256" key="4">
    <source>
        <dbReference type="SAM" id="MobiDB-lite"/>
    </source>
</evidence>
<feature type="coiled-coil region" evidence="3">
    <location>
        <begin position="1035"/>
        <end position="1104"/>
    </location>
</feature>
<sequence length="2225" mass="253780">MDSIIGEDPTLPLNFDMSMNMSQYPNTSGFATPVKASREANVDTPNSDPGVIYPAVLKVVGERLSPVTNHNMKDYSTQISDLKKENFSLKLRIFYMEERMQEQFDGDHEQLLKTNIELKVECDSLKKDLQDKNGLLIKASNAVACMESAGPAEMQRARNEAEQEVIQLREMMNDKVQYAEKEFRAAKQDAEECLQQALEMKKQLEEIKEERQNLLDELEQEKNETQKLRDELADKARVGKSLNEDEKKIKEMSEQMQFLNDELTTKDSTIVQLKNSLSSKQTLIELMNEEKETIYNQEVVPLQKETENLRKALKETEEKLKQSQRHEDVTQTAYQDMLMLQDEYQEHITEQQQKLDEYELATRQITEELEKRETEVKDLKDALKDSDEANDQLKSELEQQLKNLEGVEGQMKKDMNKRDRAITGLTQMLKKKDEEIQRLIEELKTYELKEEEFLSNMEKLERQKPQSSSRDSLIAALRSQLQDSDGALQDALDGKLHSEDEHQKFKRETNIQVREKDRLIESLQQQLEEYNESLAHLDTQIKERDAAMESMKNDYKSLVRQLKAKEEEYLKTLNERDELQQLIDEEKRKFAELAQRTLRRRSSSEFGSLTSLCENDYESKIKTLEQQLQNANEEKDKALLDINELRDELERALQTGEKKAEISSQKLAHQDVRIHQVEELLKRKEQEMNNLETKLRLELDKLARINKDLQDKLRNQQTKRFFNNTQNEQPEKPILLSSCSVLTFCSSGEEEPNIAHENISDLQQQIHKLLKKIATKDKIIQDLRTKKRQHKYHTSFHEDIPSESSSSSNEFEDEYGFEYHSSYHYKPSKSRKRRSRSSPRKLNAVATDGARDTPRRQSQIVPENCSGNQTLSNTIGIPLDQTSYLGMPDGYRGNPEQDFDESLNSGENAVRELRDILQQTRNELSNAIKEASDLRKVCIEQDKKLEEFHNYLNQQIAEKTSLADELNATKKNMMEKEAEILGLLARIKDGQLKPKSKTSNDNVENGFSDDSVSVSSQMSRNLSGDESDGMSSLKRKELRDVIGNLRKKLDNAEKVNDLLKHHLQQQAAEAKQQAELSAANPKLVDELSAEVERLKAKLQENDRNQPIVAKHEPLLNKKALLLRSKLPVPKDKVGNGLLGNNSLQQELDRARMHNRKLNERLASTEQTVRQQAEKLNKCKIALKEAGIVSPPLSPIRAARSVPNLFQSGNMLTMSPELTPYDDIKANAAHDHSSSSSSDTSDVGTQTSTVDSGIQIVSPKVEQKYNSLIQAQAKELSDIRQQIQQARENTAALDSEMDVLNQYVESLLNGYDNPDPALANGVKNEIEHSKSLIRKLRSAFSNNTDDTSNSDSDRLYSSEQESVVKRHSAQVQRLTMQLHEKNIYINELQSQLEKLNDGIDDHRTESQALSGDTYTAERWLQVPNESITYSSHSSPSIIGAKQHHLRGEPGKSFLSSSHPSLHTAQEDELLVTQDESSRLPSALTDNDDRFVSLPSMFEKTPPRLSWPLTQNHSPNVDGKSPRRSMPMYQKTIAVTEYLPPNLKSRKDPKHSSSSMDERKTGSRRKHLQTNSEEAECTAAYAGAWIPVTPQKFETVTSPPKHRLSYSRACAPSSCDDEIGQDEHRMSRELDRLRRRLSDSKRINRTLKEELELATRSLQRAKDSIVPGYQRSPHRTTDMLAQHLSEIRGLRQRLEASIATNDNLRVKLEERLKQADTKNTDHVAANIYVSSENGNSPRNQADLRQRLHDLEDENVNLSDRLVVAEKGRKAYEDALNQMNKLEQRLFEKSSQTDVLAQHIDQLQNELQQQNQFSERLTNELASRDQQLRQLKAKVEENENEKQSAVNQLRHEKNVANRLRNDLGALENQLEESRNLIDTLKSEVALHEKLSRSNSRTGRGESDGELDLTELLQEIRSLRTQLERSIDANSALRKQLEEQLKGQKSEQDPVLTTINIHHMSPRKSSRQSSPRSGQNSARRKLRLDVEGGSALMTPPASASSGAEDLHNQFFPNDESFAKSHSKNKPHFFKGGEYTMCKSEDFSHLQKNLLDSGILAHSMQENISGAFAKKTVDKRSGKELSRKVGALLHNLAQNDKLLEKNFWPVDLSSEKISPPQGRTTSFSSSGVATGGQCSCSGSDVVGPVNGQRSIDERTTSSEADGLRREVGKLRHRLSTQDRLLQSTVERLHTTNRLKEGIENAIVQQLSRTHTVLRKARGNLEANVQQSTRK</sequence>
<dbReference type="PANTHER" id="PTHR46501">
    <property type="entry name" value="MYOMEGALIN"/>
    <property type="match status" value="1"/>
</dbReference>
<dbReference type="InterPro" id="IPR012943">
    <property type="entry name" value="Cnn_1N"/>
</dbReference>
<feature type="coiled-coil region" evidence="3">
    <location>
        <begin position="1140"/>
        <end position="1174"/>
    </location>
</feature>
<feature type="coiled-coil region" evidence="3">
    <location>
        <begin position="903"/>
        <end position="979"/>
    </location>
</feature>